<dbReference type="GO" id="GO:0005509">
    <property type="term" value="F:calcium ion binding"/>
    <property type="evidence" value="ECO:0007669"/>
    <property type="project" value="InterPro"/>
</dbReference>
<name>A0A0H3U1V7_9SAUR</name>
<evidence type="ECO:0000256" key="6">
    <source>
        <dbReference type="PIRSR" id="PIRSR601211-3"/>
    </source>
</evidence>
<feature type="disulfide bond" evidence="6">
    <location>
        <begin position="65"/>
        <end position="138"/>
    </location>
</feature>
<keyword evidence="8" id="KW-0732">Signal</keyword>
<dbReference type="GO" id="GO:0016042">
    <property type="term" value="P:lipid catabolic process"/>
    <property type="evidence" value="ECO:0007669"/>
    <property type="project" value="InterPro"/>
</dbReference>
<evidence type="ECO:0000256" key="7">
    <source>
        <dbReference type="RuleBase" id="RU003654"/>
    </source>
</evidence>
<sequence>MRTLWIMAVLLVGVEGHLMQFETLIMKVAGRSGVWYYGSYGCFCGAGGQGRPQDASDRCCLVHKCCYKKLTDCDPKKDRYSYSWVNKAIVCGEKNPHLKELCECDKAVAICFRENMDTYDKKKKINLKLFCKKTSGQC</sequence>
<dbReference type="GO" id="GO:0050482">
    <property type="term" value="P:arachidonate secretion"/>
    <property type="evidence" value="ECO:0007669"/>
    <property type="project" value="InterPro"/>
</dbReference>
<dbReference type="Gene3D" id="1.20.90.10">
    <property type="entry name" value="Phospholipase A2 domain"/>
    <property type="match status" value="1"/>
</dbReference>
<dbReference type="InterPro" id="IPR033113">
    <property type="entry name" value="PLA2_histidine"/>
</dbReference>
<dbReference type="PRINTS" id="PR00389">
    <property type="entry name" value="PHPHLIPASEA2"/>
</dbReference>
<proteinExistence type="inferred from homology"/>
<reference evidence="10" key="1">
    <citation type="submission" date="2013-03" db="EMBL/GenBank/DDBJ databases">
        <title>The importance of being genomic: the evolution of the viper venom phospholipase A2 toxin subfamily revisited.</title>
        <authorList>
            <person name="Malhotra A."/>
            <person name="Creer S."/>
            <person name="Thorpe R.S."/>
            <person name="Harris J.B."/>
            <person name="Stocklin R."/>
            <person name="Favreau P."/>
        </authorList>
    </citation>
    <scope>NUCLEOTIDE SEQUENCE</scope>
    <source>
        <strain evidence="10">B344_LT2</strain>
    </source>
</reference>
<dbReference type="InterPro" id="IPR036444">
    <property type="entry name" value="PLipase_A2_dom_sf"/>
</dbReference>
<feature type="disulfide bond" evidence="6">
    <location>
        <begin position="44"/>
        <end position="60"/>
    </location>
</feature>
<dbReference type="PROSITE" id="PS00118">
    <property type="entry name" value="PA2_HIS"/>
    <property type="match status" value="1"/>
</dbReference>
<feature type="disulfide bond" evidence="6">
    <location>
        <begin position="59"/>
        <end position="111"/>
    </location>
</feature>
<feature type="active site" evidence="4">
    <location>
        <position position="105"/>
    </location>
</feature>
<evidence type="ECO:0000256" key="4">
    <source>
        <dbReference type="PIRSR" id="PIRSR601211-1"/>
    </source>
</evidence>
<dbReference type="AlphaFoldDB" id="A0A0H3U1V7"/>
<keyword evidence="10" id="KW-0378">Hydrolase</keyword>
<keyword evidence="5" id="KW-0479">Metal-binding</keyword>
<organism evidence="10">
    <name type="scientific">Trimeresurus sabahi</name>
    <name type="common">Sabah bamboo pitviper</name>
    <dbReference type="NCBI Taxonomy" id="342872"/>
    <lineage>
        <taxon>Eukaryota</taxon>
        <taxon>Metazoa</taxon>
        <taxon>Chordata</taxon>
        <taxon>Craniata</taxon>
        <taxon>Vertebrata</taxon>
        <taxon>Euteleostomi</taxon>
        <taxon>Lepidosauria</taxon>
        <taxon>Squamata</taxon>
        <taxon>Bifurcata</taxon>
        <taxon>Unidentata</taxon>
        <taxon>Episquamata</taxon>
        <taxon>Toxicofera</taxon>
        <taxon>Serpentes</taxon>
        <taxon>Colubroidea</taxon>
        <taxon>Viperidae</taxon>
        <taxon>Crotalinae</taxon>
        <taxon>Trimeresurus</taxon>
    </lineage>
</organism>
<dbReference type="GO" id="GO:0006644">
    <property type="term" value="P:phospholipid metabolic process"/>
    <property type="evidence" value="ECO:0007669"/>
    <property type="project" value="InterPro"/>
</dbReference>
<evidence type="ECO:0000256" key="1">
    <source>
        <dbReference type="ARBA" id="ARBA00004613"/>
    </source>
</evidence>
<dbReference type="InterPro" id="IPR001211">
    <property type="entry name" value="PLA2"/>
</dbReference>
<comment type="cofactor">
    <cofactor evidence="5">
        <name>Ca(2+)</name>
        <dbReference type="ChEBI" id="CHEBI:29108"/>
    </cofactor>
    <text evidence="5">Binds 1 Ca(2+) ion per subunit.</text>
</comment>
<accession>A0A0H3U1V7</accession>
<dbReference type="GO" id="GO:0047498">
    <property type="term" value="F:calcium-dependent phospholipase A2 activity"/>
    <property type="evidence" value="ECO:0007669"/>
    <property type="project" value="TreeGrafter"/>
</dbReference>
<evidence type="ECO:0000313" key="10">
    <source>
        <dbReference type="EMBL" id="AHJ09542.1"/>
    </source>
</evidence>
<keyword evidence="2 8" id="KW-0964">Secreted</keyword>
<dbReference type="PANTHER" id="PTHR11716:SF9">
    <property type="entry name" value="PHOSPHOLIPASE A2, MEMBRANE ASSOCIATED"/>
    <property type="match status" value="1"/>
</dbReference>
<feature type="disulfide bond" evidence="6">
    <location>
        <begin position="91"/>
        <end position="102"/>
    </location>
</feature>
<dbReference type="CDD" id="cd00125">
    <property type="entry name" value="PLA2c"/>
    <property type="match status" value="1"/>
</dbReference>
<evidence type="ECO:0000256" key="8">
    <source>
        <dbReference type="RuleBase" id="RU361236"/>
    </source>
</evidence>
<keyword evidence="3 6" id="KW-1015">Disulfide bond</keyword>
<dbReference type="GO" id="GO:0005543">
    <property type="term" value="F:phospholipid binding"/>
    <property type="evidence" value="ECO:0007669"/>
    <property type="project" value="TreeGrafter"/>
</dbReference>
<feature type="binding site" evidence="5">
    <location>
        <position position="47"/>
    </location>
    <ligand>
        <name>Ca(2+)</name>
        <dbReference type="ChEBI" id="CHEBI:29108"/>
    </ligand>
</feature>
<dbReference type="FunFam" id="1.20.90.10:FF:000001">
    <property type="entry name" value="Basic phospholipase A2 homolog"/>
    <property type="match status" value="1"/>
</dbReference>
<dbReference type="EMBL" id="KC796262">
    <property type="protein sequence ID" value="AHJ09542.1"/>
    <property type="molecule type" value="Genomic_DNA"/>
</dbReference>
<dbReference type="PANTHER" id="PTHR11716">
    <property type="entry name" value="PHOSPHOLIPASE A2 FAMILY MEMBER"/>
    <property type="match status" value="1"/>
</dbReference>
<dbReference type="Pfam" id="PF00068">
    <property type="entry name" value="Phospholip_A2_1"/>
    <property type="match status" value="1"/>
</dbReference>
<dbReference type="GO" id="GO:0042130">
    <property type="term" value="P:negative regulation of T cell proliferation"/>
    <property type="evidence" value="ECO:0007669"/>
    <property type="project" value="TreeGrafter"/>
</dbReference>
<feature type="active site" evidence="4">
    <location>
        <position position="63"/>
    </location>
</feature>
<evidence type="ECO:0000256" key="5">
    <source>
        <dbReference type="PIRSR" id="PIRSR601211-2"/>
    </source>
</evidence>
<feature type="binding site" evidence="5">
    <location>
        <position position="43"/>
    </location>
    <ligand>
        <name>Ca(2+)</name>
        <dbReference type="ChEBI" id="CHEBI:29108"/>
    </ligand>
</feature>
<protein>
    <submittedName>
        <fullName evidence="10">Phospholipase A2</fullName>
        <ecNumber evidence="10">3.1.1.4</ecNumber>
    </submittedName>
</protein>
<feature type="binding site" evidence="5">
    <location>
        <position position="45"/>
    </location>
    <ligand>
        <name>Ca(2+)</name>
        <dbReference type="ChEBI" id="CHEBI:29108"/>
    </ligand>
</feature>
<dbReference type="SMART" id="SM00085">
    <property type="entry name" value="PA2c"/>
    <property type="match status" value="1"/>
</dbReference>
<comment type="similarity">
    <text evidence="7">Belongs to the phospholipase A2 family.</text>
</comment>
<dbReference type="InterPro" id="IPR016090">
    <property type="entry name" value="PLA2-like_dom"/>
</dbReference>
<evidence type="ECO:0000256" key="3">
    <source>
        <dbReference type="ARBA" id="ARBA00023157"/>
    </source>
</evidence>
<keyword evidence="5" id="KW-0106">Calcium</keyword>
<feature type="signal peptide" evidence="8">
    <location>
        <begin position="1"/>
        <end position="16"/>
    </location>
</feature>
<comment type="subcellular location">
    <subcellularLocation>
        <location evidence="1 8">Secreted</location>
    </subcellularLocation>
</comment>
<dbReference type="GO" id="GO:0005576">
    <property type="term" value="C:extracellular region"/>
    <property type="evidence" value="ECO:0007669"/>
    <property type="project" value="UniProtKB-SubCell"/>
</dbReference>
<dbReference type="PROSITE" id="PS00119">
    <property type="entry name" value="PA2_ASP"/>
    <property type="match status" value="1"/>
</dbReference>
<dbReference type="InterPro" id="IPR033112">
    <property type="entry name" value="PLA2_Asp_AS"/>
</dbReference>
<feature type="disulfide bond" evidence="6">
    <location>
        <begin position="66"/>
        <end position="104"/>
    </location>
</feature>
<evidence type="ECO:0000259" key="9">
    <source>
        <dbReference type="SMART" id="SM00085"/>
    </source>
</evidence>
<dbReference type="EC" id="3.1.1.4" evidence="10"/>
<evidence type="ECO:0000256" key="2">
    <source>
        <dbReference type="ARBA" id="ARBA00022525"/>
    </source>
</evidence>
<feature type="domain" description="Phospholipase A2-like central" evidence="9">
    <location>
        <begin position="17"/>
        <end position="132"/>
    </location>
</feature>
<dbReference type="SUPFAM" id="SSF48619">
    <property type="entry name" value="Phospholipase A2, PLA2"/>
    <property type="match status" value="1"/>
</dbReference>
<feature type="chain" id="PRO_5005118695" evidence="8">
    <location>
        <begin position="17"/>
        <end position="138"/>
    </location>
</feature>